<dbReference type="Gene3D" id="3.30.70.270">
    <property type="match status" value="1"/>
</dbReference>
<evidence type="ECO:0000313" key="4">
    <source>
        <dbReference type="EMBL" id="MEM5535035.1"/>
    </source>
</evidence>
<comment type="caution">
    <text evidence="4">The sequence shown here is derived from an EMBL/GenBank/DDBJ whole genome shotgun (WGS) entry which is preliminary data.</text>
</comment>
<dbReference type="SMART" id="SM00052">
    <property type="entry name" value="EAL"/>
    <property type="match status" value="1"/>
</dbReference>
<dbReference type="SMART" id="SM00267">
    <property type="entry name" value="GGDEF"/>
    <property type="match status" value="1"/>
</dbReference>
<dbReference type="Gene3D" id="3.20.20.450">
    <property type="entry name" value="EAL domain"/>
    <property type="match status" value="1"/>
</dbReference>
<dbReference type="PROSITE" id="PS50883">
    <property type="entry name" value="EAL"/>
    <property type="match status" value="1"/>
</dbReference>
<feature type="domain" description="GGDEF" evidence="3">
    <location>
        <begin position="250"/>
        <end position="383"/>
    </location>
</feature>
<keyword evidence="5" id="KW-1185">Reference proteome</keyword>
<dbReference type="Pfam" id="PF00990">
    <property type="entry name" value="GGDEF"/>
    <property type="match status" value="1"/>
</dbReference>
<dbReference type="Pfam" id="PF00563">
    <property type="entry name" value="EAL"/>
    <property type="match status" value="1"/>
</dbReference>
<organism evidence="4 5">
    <name type="scientific">Neptuniibacter pectenicola</name>
    <dbReference type="NCBI Taxonomy" id="1806669"/>
    <lineage>
        <taxon>Bacteria</taxon>
        <taxon>Pseudomonadati</taxon>
        <taxon>Pseudomonadota</taxon>
        <taxon>Gammaproteobacteria</taxon>
        <taxon>Oceanospirillales</taxon>
        <taxon>Oceanospirillaceae</taxon>
        <taxon>Neptuniibacter</taxon>
    </lineage>
</organism>
<gene>
    <name evidence="4" type="ORF">WNY58_01400</name>
</gene>
<evidence type="ECO:0000259" key="3">
    <source>
        <dbReference type="PROSITE" id="PS50887"/>
    </source>
</evidence>
<feature type="transmembrane region" description="Helical" evidence="1">
    <location>
        <begin position="168"/>
        <end position="192"/>
    </location>
</feature>
<dbReference type="Proteomes" id="UP001449225">
    <property type="component" value="Unassembled WGS sequence"/>
</dbReference>
<dbReference type="PANTHER" id="PTHR44757:SF2">
    <property type="entry name" value="BIOFILM ARCHITECTURE MAINTENANCE PROTEIN MBAA"/>
    <property type="match status" value="1"/>
</dbReference>
<dbReference type="InterPro" id="IPR043128">
    <property type="entry name" value="Rev_trsase/Diguanyl_cyclase"/>
</dbReference>
<dbReference type="SUPFAM" id="SSF55073">
    <property type="entry name" value="Nucleotide cyclase"/>
    <property type="match status" value="1"/>
</dbReference>
<feature type="transmembrane region" description="Helical" evidence="1">
    <location>
        <begin position="12"/>
        <end position="31"/>
    </location>
</feature>
<dbReference type="CDD" id="cd01948">
    <property type="entry name" value="EAL"/>
    <property type="match status" value="1"/>
</dbReference>
<name>A0ABU9TMW1_9GAMM</name>
<dbReference type="InterPro" id="IPR001633">
    <property type="entry name" value="EAL_dom"/>
</dbReference>
<dbReference type="InterPro" id="IPR029787">
    <property type="entry name" value="Nucleotide_cyclase"/>
</dbReference>
<dbReference type="CDD" id="cd01949">
    <property type="entry name" value="GGDEF"/>
    <property type="match status" value="1"/>
</dbReference>
<protein>
    <submittedName>
        <fullName evidence="4">EAL domain-containing protein</fullName>
    </submittedName>
</protein>
<dbReference type="RefSeq" id="WP_342853477.1">
    <property type="nucleotide sequence ID" value="NZ_JBBMRA010000001.1"/>
</dbReference>
<dbReference type="InterPro" id="IPR052155">
    <property type="entry name" value="Biofilm_reg_signaling"/>
</dbReference>
<evidence type="ECO:0000313" key="5">
    <source>
        <dbReference type="Proteomes" id="UP001449225"/>
    </source>
</evidence>
<feature type="domain" description="EAL" evidence="2">
    <location>
        <begin position="392"/>
        <end position="640"/>
    </location>
</feature>
<dbReference type="NCBIfam" id="TIGR00254">
    <property type="entry name" value="GGDEF"/>
    <property type="match status" value="1"/>
</dbReference>
<accession>A0ABU9TMW1</accession>
<dbReference type="SUPFAM" id="SSF141868">
    <property type="entry name" value="EAL domain-like"/>
    <property type="match status" value="1"/>
</dbReference>
<keyword evidence="1" id="KW-0472">Membrane</keyword>
<evidence type="ECO:0000259" key="2">
    <source>
        <dbReference type="PROSITE" id="PS50883"/>
    </source>
</evidence>
<dbReference type="InterPro" id="IPR000160">
    <property type="entry name" value="GGDEF_dom"/>
</dbReference>
<keyword evidence="1" id="KW-1133">Transmembrane helix</keyword>
<dbReference type="PROSITE" id="PS50887">
    <property type="entry name" value="GGDEF"/>
    <property type="match status" value="1"/>
</dbReference>
<dbReference type="PANTHER" id="PTHR44757">
    <property type="entry name" value="DIGUANYLATE CYCLASE DGCP"/>
    <property type="match status" value="1"/>
</dbReference>
<evidence type="ECO:0000256" key="1">
    <source>
        <dbReference type="SAM" id="Phobius"/>
    </source>
</evidence>
<reference evidence="4 5" key="1">
    <citation type="submission" date="2024-03" db="EMBL/GenBank/DDBJ databases">
        <title>Community enrichment and isolation of bacterial strains for fucoidan degradation.</title>
        <authorList>
            <person name="Sichert A."/>
        </authorList>
    </citation>
    <scope>NUCLEOTIDE SEQUENCE [LARGE SCALE GENOMIC DNA]</scope>
    <source>
        <strain evidence="4 5">AS76</strain>
    </source>
</reference>
<dbReference type="InterPro" id="IPR035919">
    <property type="entry name" value="EAL_sf"/>
</dbReference>
<dbReference type="EMBL" id="JBBMRA010000001">
    <property type="protein sequence ID" value="MEM5535035.1"/>
    <property type="molecule type" value="Genomic_DNA"/>
</dbReference>
<proteinExistence type="predicted"/>
<sequence>MTLTNRGIRKALPFLTLIFFLFSLLLVWSFFTLNHSNYFHQLNIRHFKHTAELTGLISAPIKLFPTEEPLNLTRIRQAILDIRTQPIECLEKTLWSDRLLMDLIGTASVITICENDLRVANETLDALARYENGTIGIQAVQTQLVSALSKFQYNSIKFEHPVEKTINVIANLTIGLIILSSIIVLLLTILISRAVSTVLTNKEAAMKALALSEERNKQLAYNDSLTGLPNRNSLERTINNAIAKSARRNSQFAVMFIDLDQFKDINDTLGHTVGDTLLVEMAKRIAHAVREADSVVRFGGDEFVAVTDCFEEIEIIDAIAHRIINTISEPVQLTKIESYITASIGIACYPQNGVNSTALLKHADTAMYQAKNAGKNRYQPYDKLSATKQNRKLDIVNQLHHAIDNNEFSLVYQPVVKLADGSIVSSEALLRWTTKKGETIGPDEFIPIAENSGQIIDIGNWVLQQACQQCKIWHDAGATHHAMAINVSSHQLKDPQFSKRLSDILTRLSLPAALIHIEITENSIITEDKKSVATLHELSELGTRLLLDDFGTGYSCLSYLKDLPFDVLKIDKSFMPANNTIASTIIAMGHELNMEIIAEGIETEMCYKFLKNLKCQYGQGYLFQKPVPASEFDTFKRFNFD</sequence>
<keyword evidence="1" id="KW-0812">Transmembrane</keyword>